<comment type="caution">
    <text evidence="1">The sequence shown here is derived from an EMBL/GenBank/DDBJ whole genome shotgun (WGS) entry which is preliminary data.</text>
</comment>
<sequence>MKKLSTITICFFALIFLSAAIAGIQLEERLLLDKKVALKIPEGFEIMQEEMLKLKYPAERRPTLVYTNSTGGINVALNLTANKASQELMAAYEENFRQTFTKLYPSAKGMKSGVEVVNGRKVGFIELVTPAIDTEIYNLIFFTDVNGQLLLCTFNCTIKDQIAWQPIAKEIMSSLKVL</sequence>
<accession>A0A7Y7U416</accession>
<dbReference type="RefSeq" id="WP_176906659.1">
    <property type="nucleotide sequence ID" value="NZ_JABKAU010000002.1"/>
</dbReference>
<proteinExistence type="predicted"/>
<keyword evidence="2" id="KW-1185">Reference proteome</keyword>
<dbReference type="Proteomes" id="UP000565521">
    <property type="component" value="Unassembled WGS sequence"/>
</dbReference>
<reference evidence="1 2" key="1">
    <citation type="submission" date="2020-05" db="EMBL/GenBank/DDBJ databases">
        <title>Hymenobacter terrestris sp. nov. and Hymenobacter lapidiphilus sp. nov., isolated from regoliths in Antarctica.</title>
        <authorList>
            <person name="Sedlacek I."/>
            <person name="Pantucek R."/>
            <person name="Zeman M."/>
            <person name="Holochova P."/>
            <person name="Kralova S."/>
            <person name="Stankova E."/>
            <person name="Sedo O."/>
            <person name="Micenkova L."/>
            <person name="Svec P."/>
            <person name="Gupta V."/>
            <person name="Sood U."/>
            <person name="Korpole U.S."/>
            <person name="Lal R."/>
        </authorList>
    </citation>
    <scope>NUCLEOTIDE SEQUENCE [LARGE SCALE GENOMIC DNA]</scope>
    <source>
        <strain evidence="1 2">P5342</strain>
    </source>
</reference>
<evidence type="ECO:0000313" key="1">
    <source>
        <dbReference type="EMBL" id="NVO29953.1"/>
    </source>
</evidence>
<protein>
    <recommendedName>
        <fullName evidence="3">DUF1795 domain-containing protein</fullName>
    </recommendedName>
</protein>
<dbReference type="EMBL" id="JABKAU010000002">
    <property type="protein sequence ID" value="NVO29953.1"/>
    <property type="molecule type" value="Genomic_DNA"/>
</dbReference>
<gene>
    <name evidence="1" type="ORF">HW554_01935</name>
</gene>
<name>A0A7Y7U416_9BACT</name>
<evidence type="ECO:0000313" key="2">
    <source>
        <dbReference type="Proteomes" id="UP000565521"/>
    </source>
</evidence>
<organism evidence="1 2">
    <name type="scientific">Hymenobacter lapidiphilus</name>
    <dbReference type="NCBI Taxonomy" id="2608003"/>
    <lineage>
        <taxon>Bacteria</taxon>
        <taxon>Pseudomonadati</taxon>
        <taxon>Bacteroidota</taxon>
        <taxon>Cytophagia</taxon>
        <taxon>Cytophagales</taxon>
        <taxon>Hymenobacteraceae</taxon>
        <taxon>Hymenobacter</taxon>
    </lineage>
</organism>
<dbReference type="AlphaFoldDB" id="A0A7Y7U416"/>
<evidence type="ECO:0008006" key="3">
    <source>
        <dbReference type="Google" id="ProtNLM"/>
    </source>
</evidence>